<dbReference type="InterPro" id="IPR011009">
    <property type="entry name" value="Kinase-like_dom_sf"/>
</dbReference>
<dbReference type="Gene3D" id="3.30.200.20">
    <property type="entry name" value="Phosphorylase Kinase, domain 1"/>
    <property type="match status" value="1"/>
</dbReference>
<keyword evidence="2" id="KW-0808">Transferase</keyword>
<comment type="caution">
    <text evidence="2">The sequence shown here is derived from an EMBL/GenBank/DDBJ whole genome shotgun (WGS) entry which is preliminary data.</text>
</comment>
<dbReference type="SUPFAM" id="SSF56112">
    <property type="entry name" value="Protein kinase-like (PK-like)"/>
    <property type="match status" value="1"/>
</dbReference>
<dbReference type="EMBL" id="SMFZ01000002">
    <property type="protein sequence ID" value="TCK22819.1"/>
    <property type="molecule type" value="Genomic_DNA"/>
</dbReference>
<gene>
    <name evidence="2" type="ORF">EV378_6830</name>
</gene>
<name>A0A4R1HSJ2_PSEEN</name>
<accession>A0A4R1HSJ2</accession>
<evidence type="ECO:0000259" key="1">
    <source>
        <dbReference type="Pfam" id="PF01636"/>
    </source>
</evidence>
<reference evidence="2 3" key="1">
    <citation type="submission" date="2019-03" db="EMBL/GenBank/DDBJ databases">
        <title>Sequencing the genomes of 1000 actinobacteria strains.</title>
        <authorList>
            <person name="Klenk H.-P."/>
        </authorList>
    </citation>
    <scope>NUCLEOTIDE SEQUENCE [LARGE SCALE GENOMIC DNA]</scope>
    <source>
        <strain evidence="2 3">DSM 44969</strain>
    </source>
</reference>
<sequence length="348" mass="37366">MSVDETSGSDAAPARIRERAAALGPYLSDRLGRTADIAEVSLASEGMSASTLLVDLHHGERIVLRAQERVDDQLLSLDGAAQFHLLRDVVAHGVPAPPALFFEPDPDILGLPFLATAGLPGAAVVPWSSAGREFLARAGRGPAGAQLLDILVGVHSVPVDGENVVRAVGLPSSDSGRATLKRLRSAVEGNVVQAEPILTDALGWLDANLPPCPEPTLVHGDFRAGNLLFEGERISGLLDWEFAQVGDPARDLAWFMAKSNRQSDDLACDMVPVAEFVADYRRAGGGDISPSSIAYWDVFMLVYSTAMWLRSTALWRAGRLDDLRIARWTHALPKLRVMILDALDEAGR</sequence>
<dbReference type="InterPro" id="IPR002575">
    <property type="entry name" value="Aminoglycoside_PTrfase"/>
</dbReference>
<keyword evidence="2" id="KW-0418">Kinase</keyword>
<feature type="domain" description="Aminoglycoside phosphotransferase" evidence="1">
    <location>
        <begin position="40"/>
        <end position="285"/>
    </location>
</feature>
<dbReference type="Pfam" id="PF01636">
    <property type="entry name" value="APH"/>
    <property type="match status" value="1"/>
</dbReference>
<evidence type="ECO:0000313" key="2">
    <source>
        <dbReference type="EMBL" id="TCK22819.1"/>
    </source>
</evidence>
<dbReference type="CDD" id="cd05154">
    <property type="entry name" value="ACAD10_11_N-like"/>
    <property type="match status" value="1"/>
</dbReference>
<protein>
    <submittedName>
        <fullName evidence="2">Aminoglycoside phosphotransferase (APT) family kinase protein</fullName>
    </submittedName>
</protein>
<proteinExistence type="predicted"/>
<organism evidence="2 3">
    <name type="scientific">Pseudonocardia endophytica</name>
    <dbReference type="NCBI Taxonomy" id="401976"/>
    <lineage>
        <taxon>Bacteria</taxon>
        <taxon>Bacillati</taxon>
        <taxon>Actinomycetota</taxon>
        <taxon>Actinomycetes</taxon>
        <taxon>Pseudonocardiales</taxon>
        <taxon>Pseudonocardiaceae</taxon>
        <taxon>Pseudonocardia</taxon>
    </lineage>
</organism>
<dbReference type="Proteomes" id="UP000295560">
    <property type="component" value="Unassembled WGS sequence"/>
</dbReference>
<dbReference type="OrthoDB" id="3806873at2"/>
<dbReference type="InterPro" id="IPR051678">
    <property type="entry name" value="AGP_Transferase"/>
</dbReference>
<dbReference type="InterPro" id="IPR041726">
    <property type="entry name" value="ACAD10_11_N"/>
</dbReference>
<dbReference type="Gene3D" id="3.90.1200.10">
    <property type="match status" value="1"/>
</dbReference>
<dbReference type="GO" id="GO:0016301">
    <property type="term" value="F:kinase activity"/>
    <property type="evidence" value="ECO:0007669"/>
    <property type="project" value="UniProtKB-KW"/>
</dbReference>
<dbReference type="RefSeq" id="WP_132431940.1">
    <property type="nucleotide sequence ID" value="NZ_SMFZ01000002.1"/>
</dbReference>
<dbReference type="PANTHER" id="PTHR21310">
    <property type="entry name" value="AMINOGLYCOSIDE PHOSPHOTRANSFERASE-RELATED-RELATED"/>
    <property type="match status" value="1"/>
</dbReference>
<evidence type="ECO:0000313" key="3">
    <source>
        <dbReference type="Proteomes" id="UP000295560"/>
    </source>
</evidence>
<dbReference type="AlphaFoldDB" id="A0A4R1HSJ2"/>
<keyword evidence="3" id="KW-1185">Reference proteome</keyword>